<dbReference type="PANTHER" id="PTHR43198">
    <property type="entry name" value="BIFUNCTIONAL TH2 PROTEIN"/>
    <property type="match status" value="1"/>
</dbReference>
<dbReference type="PANTHER" id="PTHR43198:SF2">
    <property type="entry name" value="SI:CH1073-67J19.1-RELATED"/>
    <property type="match status" value="1"/>
</dbReference>
<reference evidence="3" key="1">
    <citation type="submission" date="2017-04" db="EMBL/GenBank/DDBJ databases">
        <title>Population genomics of picophytoplankton unveils novel chromosome hypervariability.</title>
        <authorList>
            <consortium name="DOE Joint Genome Institute"/>
            <person name="Blanc-Mathieu R."/>
            <person name="Krasovec M."/>
            <person name="Hebrard M."/>
            <person name="Yau S."/>
            <person name="Desgranges E."/>
            <person name="Martin J."/>
            <person name="Schackwitz W."/>
            <person name="Kuo A."/>
            <person name="Salin G."/>
            <person name="Donnadieu C."/>
            <person name="Desdevises Y."/>
            <person name="Sanchez-Ferandin S."/>
            <person name="Moreau H."/>
            <person name="Rivals E."/>
            <person name="Grigoriev I.V."/>
            <person name="Grimsley N."/>
            <person name="Eyre-Walker A."/>
            <person name="Piganeau G."/>
        </authorList>
    </citation>
    <scope>NUCLEOTIDE SEQUENCE [LARGE SCALE GENOMIC DNA]</scope>
    <source>
        <strain evidence="3">RCC 1115</strain>
    </source>
</reference>
<gene>
    <name evidence="3" type="ORF">BE221DRAFT_81619</name>
</gene>
<evidence type="ECO:0000313" key="3">
    <source>
        <dbReference type="EMBL" id="OUS43077.1"/>
    </source>
</evidence>
<protein>
    <submittedName>
        <fullName evidence="3">Transcriptional activator TenA</fullName>
    </submittedName>
</protein>
<dbReference type="Pfam" id="PF03070">
    <property type="entry name" value="TENA_THI-4"/>
    <property type="match status" value="1"/>
</dbReference>
<dbReference type="AlphaFoldDB" id="A0A1Y5I2V1"/>
<dbReference type="SUPFAM" id="SSF48613">
    <property type="entry name" value="Heme oxygenase-like"/>
    <property type="match status" value="1"/>
</dbReference>
<dbReference type="InterPro" id="IPR004305">
    <property type="entry name" value="Thiaminase-2/PQQC"/>
</dbReference>
<dbReference type="Gene3D" id="1.20.910.10">
    <property type="entry name" value="Heme oxygenase-like"/>
    <property type="match status" value="1"/>
</dbReference>
<evidence type="ECO:0000256" key="1">
    <source>
        <dbReference type="SAM" id="MobiDB-lite"/>
    </source>
</evidence>
<dbReference type="GO" id="GO:0006772">
    <property type="term" value="P:thiamine metabolic process"/>
    <property type="evidence" value="ECO:0007669"/>
    <property type="project" value="UniProtKB-ARBA"/>
</dbReference>
<name>A0A1Y5I2V1_OSTTA</name>
<feature type="region of interest" description="Disordered" evidence="1">
    <location>
        <begin position="1"/>
        <end position="27"/>
    </location>
</feature>
<accession>A0A1Y5I2V1</accession>
<organism evidence="3">
    <name type="scientific">Ostreococcus tauri</name>
    <name type="common">Marine green alga</name>
    <dbReference type="NCBI Taxonomy" id="70448"/>
    <lineage>
        <taxon>Eukaryota</taxon>
        <taxon>Viridiplantae</taxon>
        <taxon>Chlorophyta</taxon>
        <taxon>Mamiellophyceae</taxon>
        <taxon>Mamiellales</taxon>
        <taxon>Bathycoccaceae</taxon>
        <taxon>Ostreococcus</taxon>
    </lineage>
</organism>
<dbReference type="GO" id="GO:0005829">
    <property type="term" value="C:cytosol"/>
    <property type="evidence" value="ECO:0007669"/>
    <property type="project" value="TreeGrafter"/>
</dbReference>
<dbReference type="Proteomes" id="UP000195557">
    <property type="component" value="Unassembled WGS sequence"/>
</dbReference>
<dbReference type="InterPro" id="IPR016084">
    <property type="entry name" value="Haem_Oase-like_multi-hlx"/>
</dbReference>
<dbReference type="EMBL" id="KZ155835">
    <property type="protein sequence ID" value="OUS43077.1"/>
    <property type="molecule type" value="Genomic_DNA"/>
</dbReference>
<feature type="domain" description="Thiaminase-2/PQQC" evidence="2">
    <location>
        <begin position="34"/>
        <end position="212"/>
    </location>
</feature>
<dbReference type="CDD" id="cd19368">
    <property type="entry name" value="TenA_C_AtTH2-like"/>
    <property type="match status" value="1"/>
</dbReference>
<proteinExistence type="predicted"/>
<sequence>MGDAETRGRGTDDDVSTTQASTRPESAVDLFNRPDVRSYVDDMIAHGSFVHQMATGTLPREKYLRYLSQDAYFLFEFNRAYAMALAKAETVEEQAAYHELIGGVLDELKLHRGACERWGVDLDAATIDPAAEAYVGFLRLLHSRSQTELVAGMVPCMRLYAQLGRRFLHDQESIDVRQSPYFEWFEAYGGSEMESLARRLESLLPPVVDAASAAAYVHAMRLERDFFAAHA</sequence>
<dbReference type="eggNOG" id="ENOG502QQU0">
    <property type="taxonomic scope" value="Eukaryota"/>
</dbReference>
<dbReference type="InterPro" id="IPR050967">
    <property type="entry name" value="Thiamine_Salvage_TenA"/>
</dbReference>
<evidence type="ECO:0000259" key="2">
    <source>
        <dbReference type="Pfam" id="PF03070"/>
    </source>
</evidence>
<feature type="compositionally biased region" description="Basic and acidic residues" evidence="1">
    <location>
        <begin position="1"/>
        <end position="12"/>
    </location>
</feature>